<keyword evidence="2" id="KW-1185">Reference proteome</keyword>
<gene>
    <name evidence="1" type="ORF">MRB53_033810</name>
</gene>
<reference evidence="1 2" key="1">
    <citation type="journal article" date="2022" name="Hortic Res">
        <title>A haplotype resolved chromosomal level avocado genome allows analysis of novel avocado genes.</title>
        <authorList>
            <person name="Nath O."/>
            <person name="Fletcher S.J."/>
            <person name="Hayward A."/>
            <person name="Shaw L.M."/>
            <person name="Masouleh A.K."/>
            <person name="Furtado A."/>
            <person name="Henry R.J."/>
            <person name="Mitter N."/>
        </authorList>
    </citation>
    <scope>NUCLEOTIDE SEQUENCE [LARGE SCALE GENOMIC DNA]</scope>
    <source>
        <strain evidence="2">cv. Hass</strain>
    </source>
</reference>
<evidence type="ECO:0000313" key="2">
    <source>
        <dbReference type="Proteomes" id="UP001234297"/>
    </source>
</evidence>
<comment type="caution">
    <text evidence="1">The sequence shown here is derived from an EMBL/GenBank/DDBJ whole genome shotgun (WGS) entry which is preliminary data.</text>
</comment>
<sequence length="462" mass="50736">MYFAAFSPNRYKSTSNNMQSLRWVFKLFIIFSLGLEFFQSDLQVAACTEGDRAALLRVKASILKANAGSLSSWVGSECCSEEWEGVQCENERVTGLAIENMMLKGPIPSSLGPVPPTYKNLHLLQLLDLSNNNLSGVIPFFLGQLPDLTHLNLSSNQFSGPIPSSISGLPKILDISLSHNKLTGEIPSQIGSLKTLMTLDLSNNLLTGPIPESLVLLPKLWSFNVARNRLAGPLPVALGKGMPSLLSIDLSYNNLHLGNVPDWIKDKKLYDVHLAGCSLQGNLPHFTQPDSLSTIDLSDNQITGAFGNFFTNMTSLEQVKLSNNRITGGFPEFSEGLYGEKLWLRWLDLSSNQVTGQIPSSISKLAHLERLDLSRNQFNGPIPTTLGELLSLEWMDLSINGLTGKIPDSLLGLVKIRHVNFRANRLCGLIPQGRPFNIFPAVAYAHNQCLCGKPLPPCKRRS</sequence>
<name>A0ACC2KWC6_PERAE</name>
<organism evidence="1 2">
    <name type="scientific">Persea americana</name>
    <name type="common">Avocado</name>
    <dbReference type="NCBI Taxonomy" id="3435"/>
    <lineage>
        <taxon>Eukaryota</taxon>
        <taxon>Viridiplantae</taxon>
        <taxon>Streptophyta</taxon>
        <taxon>Embryophyta</taxon>
        <taxon>Tracheophyta</taxon>
        <taxon>Spermatophyta</taxon>
        <taxon>Magnoliopsida</taxon>
        <taxon>Magnoliidae</taxon>
        <taxon>Laurales</taxon>
        <taxon>Lauraceae</taxon>
        <taxon>Persea</taxon>
    </lineage>
</organism>
<dbReference type="EMBL" id="CM056819">
    <property type="protein sequence ID" value="KAJ8625280.1"/>
    <property type="molecule type" value="Genomic_DNA"/>
</dbReference>
<proteinExistence type="predicted"/>
<evidence type="ECO:0000313" key="1">
    <source>
        <dbReference type="EMBL" id="KAJ8625280.1"/>
    </source>
</evidence>
<protein>
    <submittedName>
        <fullName evidence="1">Uncharacterized protein</fullName>
    </submittedName>
</protein>
<dbReference type="Proteomes" id="UP001234297">
    <property type="component" value="Chromosome 11"/>
</dbReference>
<accession>A0ACC2KWC6</accession>